<evidence type="ECO:0000313" key="1">
    <source>
        <dbReference type="EMBL" id="MSS84227.1"/>
    </source>
</evidence>
<dbReference type="AlphaFoldDB" id="A0A6N7VR49"/>
<dbReference type="EMBL" id="VULO01000005">
    <property type="protein sequence ID" value="MSS84227.1"/>
    <property type="molecule type" value="Genomic_DNA"/>
</dbReference>
<dbReference type="RefSeq" id="WP_154544356.1">
    <property type="nucleotide sequence ID" value="NZ_VULO01000005.1"/>
</dbReference>
<dbReference type="Proteomes" id="UP000470875">
    <property type="component" value="Unassembled WGS sequence"/>
</dbReference>
<sequence>MSEIEVTATKWDGGWELEIDRDHHTQVRTLDKARQQVIDYLDTTYPEVDHSDWSITVVPDIPEWDLVMQAREATREASEATVRAAELSRQAVRRLRAKGLSVTDSAAIMGVSRGRVSQLVD</sequence>
<keyword evidence="2" id="KW-1185">Reference proteome</keyword>
<proteinExistence type="predicted"/>
<evidence type="ECO:0000313" key="2">
    <source>
        <dbReference type="Proteomes" id="UP000470875"/>
    </source>
</evidence>
<protein>
    <submittedName>
        <fullName evidence="1">Antitoxin HicB</fullName>
    </submittedName>
</protein>
<accession>A0A6N7VR49</accession>
<reference evidence="1 2" key="1">
    <citation type="submission" date="2019-08" db="EMBL/GenBank/DDBJ databases">
        <title>In-depth cultivation of the pig gut microbiome towards novel bacterial diversity and tailored functional studies.</title>
        <authorList>
            <person name="Wylensek D."/>
            <person name="Hitch T.C.A."/>
            <person name="Clavel T."/>
        </authorList>
    </citation>
    <scope>NUCLEOTIDE SEQUENCE [LARGE SCALE GENOMIC DNA]</scope>
    <source>
        <strain evidence="1 2">WB03_NA08</strain>
    </source>
</reference>
<comment type="caution">
    <text evidence="1">The sequence shown here is derived from an EMBL/GenBank/DDBJ whole genome shotgun (WGS) entry which is preliminary data.</text>
</comment>
<name>A0A6N7VR49_9ACTO</name>
<gene>
    <name evidence="1" type="ORF">FYJ24_05490</name>
</gene>
<organism evidence="1 2">
    <name type="scientific">Scrofimicrobium canadense</name>
    <dbReference type="NCBI Taxonomy" id="2652290"/>
    <lineage>
        <taxon>Bacteria</taxon>
        <taxon>Bacillati</taxon>
        <taxon>Actinomycetota</taxon>
        <taxon>Actinomycetes</taxon>
        <taxon>Actinomycetales</taxon>
        <taxon>Actinomycetaceae</taxon>
        <taxon>Scrofimicrobium</taxon>
    </lineage>
</organism>